<dbReference type="AlphaFoldDB" id="A0A0M0JU84"/>
<feature type="binding site" evidence="2">
    <location>
        <position position="289"/>
    </location>
    <ligand>
        <name>Zn(2+)</name>
        <dbReference type="ChEBI" id="CHEBI:29105"/>
    </ligand>
</feature>
<comment type="caution">
    <text evidence="3">The sequence shown here is derived from an EMBL/GenBank/DDBJ whole genome shotgun (WGS) entry which is preliminary data.</text>
</comment>
<proteinExistence type="inferred from homology"/>
<dbReference type="Gene3D" id="1.50.10.10">
    <property type="match status" value="1"/>
</dbReference>
<dbReference type="GO" id="GO:0046872">
    <property type="term" value="F:metal ion binding"/>
    <property type="evidence" value="ECO:0007669"/>
    <property type="project" value="UniProtKB-KW"/>
</dbReference>
<dbReference type="GO" id="GO:0005975">
    <property type="term" value="P:carbohydrate metabolic process"/>
    <property type="evidence" value="ECO:0007669"/>
    <property type="project" value="InterPro"/>
</dbReference>
<dbReference type="PRINTS" id="PR01950">
    <property type="entry name" value="LANCSUPER"/>
</dbReference>
<keyword evidence="2" id="KW-0862">Zinc</keyword>
<dbReference type="CDD" id="cd04794">
    <property type="entry name" value="euk_LANCL"/>
    <property type="match status" value="1"/>
</dbReference>
<dbReference type="GO" id="GO:0031179">
    <property type="term" value="P:peptide modification"/>
    <property type="evidence" value="ECO:0007669"/>
    <property type="project" value="InterPro"/>
</dbReference>
<dbReference type="InterPro" id="IPR012341">
    <property type="entry name" value="6hp_glycosidase-like_sf"/>
</dbReference>
<dbReference type="Proteomes" id="UP000037460">
    <property type="component" value="Unassembled WGS sequence"/>
</dbReference>
<dbReference type="SMART" id="SM01260">
    <property type="entry name" value="LANC_like"/>
    <property type="match status" value="1"/>
</dbReference>
<dbReference type="PANTHER" id="PTHR12736:SF7">
    <property type="entry name" value="LANC-LIKE PROTEIN 3"/>
    <property type="match status" value="1"/>
</dbReference>
<dbReference type="InterPro" id="IPR020464">
    <property type="entry name" value="LanC-like_prot_euk"/>
</dbReference>
<keyword evidence="2" id="KW-0479">Metal-binding</keyword>
<dbReference type="SUPFAM" id="SSF158745">
    <property type="entry name" value="LanC-like"/>
    <property type="match status" value="1"/>
</dbReference>
<accession>A0A0M0JU84</accession>
<dbReference type="GO" id="GO:0005886">
    <property type="term" value="C:plasma membrane"/>
    <property type="evidence" value="ECO:0007669"/>
    <property type="project" value="TreeGrafter"/>
</dbReference>
<reference evidence="4" key="1">
    <citation type="journal article" date="2015" name="PLoS Genet.">
        <title>Genome Sequence and Transcriptome Analyses of Chrysochromulina tobin: Metabolic Tools for Enhanced Algal Fitness in the Prominent Order Prymnesiales (Haptophyceae).</title>
        <authorList>
            <person name="Hovde B.T."/>
            <person name="Deodato C.R."/>
            <person name="Hunsperger H.M."/>
            <person name="Ryken S.A."/>
            <person name="Yost W."/>
            <person name="Jha R.K."/>
            <person name="Patterson J."/>
            <person name="Monnat R.J. Jr."/>
            <person name="Barlow S.B."/>
            <person name="Starkenburg S.R."/>
            <person name="Cattolico R.A."/>
        </authorList>
    </citation>
    <scope>NUCLEOTIDE SEQUENCE</scope>
    <source>
        <strain evidence="4">CCMP291</strain>
    </source>
</reference>
<dbReference type="PRINTS" id="PR01951">
    <property type="entry name" value="LANCEUKARYTE"/>
</dbReference>
<comment type="similarity">
    <text evidence="1">Belongs to the LanC-like protein family.</text>
</comment>
<dbReference type="OrthoDB" id="10257263at2759"/>
<evidence type="ECO:0000256" key="1">
    <source>
        <dbReference type="ARBA" id="ARBA00007179"/>
    </source>
</evidence>
<organism evidence="3 4">
    <name type="scientific">Chrysochromulina tobinii</name>
    <dbReference type="NCBI Taxonomy" id="1460289"/>
    <lineage>
        <taxon>Eukaryota</taxon>
        <taxon>Haptista</taxon>
        <taxon>Haptophyta</taxon>
        <taxon>Prymnesiophyceae</taxon>
        <taxon>Prymnesiales</taxon>
        <taxon>Chrysochromulinaceae</taxon>
        <taxon>Chrysochromulina</taxon>
    </lineage>
</organism>
<keyword evidence="4" id="KW-1185">Reference proteome</keyword>
<dbReference type="Pfam" id="PF05147">
    <property type="entry name" value="LANC_like"/>
    <property type="match status" value="1"/>
</dbReference>
<feature type="binding site" evidence="2">
    <location>
        <position position="288"/>
    </location>
    <ligand>
        <name>Zn(2+)</name>
        <dbReference type="ChEBI" id="CHEBI:29105"/>
    </ligand>
</feature>
<sequence>MQRQRPPSHADDGTIFSGIGARALLYLKLHEATGDPKFLAQANPYVDAMAAKIESQKLDDRATGATGFQWSHIGMSCVAALAADRAGDAAKAGQYVQDVRAAFTNGDGTYDDFDSGGAGLLYAARFLDENLAPSGKPYIPRPLVYGLASRIINRGSATATAAGHPGVMQWHGPNDDGLWLGQSHGVAGVVQQLLEVPELLENATALGFLRRTLDWVVSQQFASGNFPTEYYNATEDVLVQWDHGAPGVAAALLAGWRAFGQASYRASAERALECVWERGLLLKGLMNCHGIGGNIWMQLYAAKLTGDLKYRYRALAFLGTVLSTPLLSNLTQMRQPQPLPNAPWGFWTGSIESSIELWTDLLYRGPANASMTGWEARL</sequence>
<dbReference type="InterPro" id="IPR007822">
    <property type="entry name" value="LANC-like"/>
</dbReference>
<dbReference type="EMBL" id="JWZX01002334">
    <property type="protein sequence ID" value="KOO29902.1"/>
    <property type="molecule type" value="Genomic_DNA"/>
</dbReference>
<name>A0A0M0JU84_9EUKA</name>
<evidence type="ECO:0000313" key="4">
    <source>
        <dbReference type="Proteomes" id="UP000037460"/>
    </source>
</evidence>
<protein>
    <submittedName>
        <fullName evidence="3">Lanc-like protein 2</fullName>
    </submittedName>
</protein>
<evidence type="ECO:0000313" key="3">
    <source>
        <dbReference type="EMBL" id="KOO29902.1"/>
    </source>
</evidence>
<dbReference type="PANTHER" id="PTHR12736">
    <property type="entry name" value="LANC-LIKE PROTEIN"/>
    <property type="match status" value="1"/>
</dbReference>
<gene>
    <name evidence="3" type="ORF">Ctob_007377</name>
</gene>
<evidence type="ECO:0000256" key="2">
    <source>
        <dbReference type="PIRSR" id="PIRSR607822-1"/>
    </source>
</evidence>